<organism evidence="2 3">
    <name type="scientific">Halomonas binhaiensis</name>
    <dbReference type="NCBI Taxonomy" id="2562282"/>
    <lineage>
        <taxon>Bacteria</taxon>
        <taxon>Pseudomonadati</taxon>
        <taxon>Pseudomonadota</taxon>
        <taxon>Gammaproteobacteria</taxon>
        <taxon>Oceanospirillales</taxon>
        <taxon>Halomonadaceae</taxon>
        <taxon>Halomonas</taxon>
    </lineage>
</organism>
<reference evidence="2" key="1">
    <citation type="submission" date="2021-02" db="EMBL/GenBank/DDBJ databases">
        <title>Strain Y2R2, a novel species of the genus Halomonas.</title>
        <authorList>
            <person name="Huang H."/>
        </authorList>
    </citation>
    <scope>NUCLEOTIDE SEQUENCE</scope>
    <source>
        <strain evidence="2">Y2R2</strain>
    </source>
</reference>
<sequence length="354" mass="37905">MLQKITKNACSYLNTACLSTFCPSTFCLSTTRRVLSTTSLAATILLCSAGTALADNDWPTGPVNMIMHTKAGGSADVFIRTLAKSLEPEIGQQVVVINSPGGGGATQMTRVRGAKPDGLTLGVNTLTHFTSMLTNLEGTFTPDDFSWIASTQEDAILLFVKSDSDIKNLDDLIAKARENDGQINMGGFGPIGSMQSIGISMLEEAADVKFNWVAFNSTPDIVAALLGGHVDVGVSNLGSVSSFFDANRITGLGVLGEERLTGLPDLPTFGEQGYEVDTSWLQVRGIFGPADIPMDIQQKIADAFHKAMRAEDYQTYARNAGVVDSWMGPEEYTDFVHRISDIAEKQLKTAGISE</sequence>
<dbReference type="Gene3D" id="3.40.190.150">
    <property type="entry name" value="Bordetella uptake gene, domain 1"/>
    <property type="match status" value="1"/>
</dbReference>
<dbReference type="InterPro" id="IPR042100">
    <property type="entry name" value="Bug_dom1"/>
</dbReference>
<dbReference type="PIRSF" id="PIRSF017082">
    <property type="entry name" value="YflP"/>
    <property type="match status" value="1"/>
</dbReference>
<dbReference type="OrthoDB" id="9780943at2"/>
<dbReference type="CDD" id="cd07012">
    <property type="entry name" value="PBP2_Bug_TTT"/>
    <property type="match status" value="1"/>
</dbReference>
<dbReference type="PANTHER" id="PTHR42928:SF5">
    <property type="entry name" value="BLR1237 PROTEIN"/>
    <property type="match status" value="1"/>
</dbReference>
<protein>
    <submittedName>
        <fullName evidence="2">Tripartite tricarboxylate transporter substrate binding protein</fullName>
    </submittedName>
</protein>
<accession>A0A5C1NKJ1</accession>
<evidence type="ECO:0000313" key="3">
    <source>
        <dbReference type="Proteomes" id="UP000324285"/>
    </source>
</evidence>
<dbReference type="Pfam" id="PF03401">
    <property type="entry name" value="TctC"/>
    <property type="match status" value="1"/>
</dbReference>
<gene>
    <name evidence="2" type="ORF">E4T21_12890</name>
</gene>
<evidence type="ECO:0000256" key="1">
    <source>
        <dbReference type="ARBA" id="ARBA00006987"/>
    </source>
</evidence>
<dbReference type="KEGG" id="hbh:E4T21_12890"/>
<dbReference type="Gene3D" id="3.40.190.10">
    <property type="entry name" value="Periplasmic binding protein-like II"/>
    <property type="match status" value="1"/>
</dbReference>
<dbReference type="AlphaFoldDB" id="A0A5C1NKJ1"/>
<dbReference type="SUPFAM" id="SSF53850">
    <property type="entry name" value="Periplasmic binding protein-like II"/>
    <property type="match status" value="1"/>
</dbReference>
<proteinExistence type="inferred from homology"/>
<dbReference type="PANTHER" id="PTHR42928">
    <property type="entry name" value="TRICARBOXYLATE-BINDING PROTEIN"/>
    <property type="match status" value="1"/>
</dbReference>
<dbReference type="InterPro" id="IPR005064">
    <property type="entry name" value="BUG"/>
</dbReference>
<comment type="similarity">
    <text evidence="1">Belongs to the UPF0065 (bug) family.</text>
</comment>
<keyword evidence="3" id="KW-1185">Reference proteome</keyword>
<dbReference type="EMBL" id="CP038437">
    <property type="protein sequence ID" value="QEM82339.1"/>
    <property type="molecule type" value="Genomic_DNA"/>
</dbReference>
<evidence type="ECO:0000313" key="2">
    <source>
        <dbReference type="EMBL" id="QEM82339.1"/>
    </source>
</evidence>
<dbReference type="Proteomes" id="UP000324285">
    <property type="component" value="Chromosome"/>
</dbReference>
<name>A0A5C1NKJ1_9GAMM</name>